<gene>
    <name evidence="1" type="ORF">SAMN04488085_10954</name>
</gene>
<proteinExistence type="predicted"/>
<sequence>MTIDSQAFALDLPADVEERRRAANAETLSRLTAAEPVLVDVAPAGDVVPGMTPSTILTSGAPLEWHEYTGGQRRAVLYAAVYEGLAADLAGAEQAIESGRVQVRSTQQHACIGSVAGIYTASMPVLVVRDETHGNTAFCNLYEGESRHRLNYGSYGEEVVTGLRWLEEVMGPLLAECLRRTGPIRLKPLMARALRLGDELHSRNTAATLLLTRELTPAFLDLESTEHAAAARAVFEFLSRNEYAFLRLGMAAAKATADAAHGIPYSSVLTGMALNCREFGIRVSGLEDEWFRGAHPRLEGRFFDGFTEADAEWIGGESCVTETIGLGGFAQACAPTLQAYQGGTSEAMRANNEAMYAITVGEHPDFRLPPLDFRGSPVGIDVFKVLETGVVPVIDGGLAGKDGGQIGAGVLRPDLDCFTDAADAYRRRYVTG</sequence>
<dbReference type="Pfam" id="PF06545">
    <property type="entry name" value="AllG"/>
    <property type="match status" value="1"/>
</dbReference>
<dbReference type="EMBL" id="FOSW01000009">
    <property type="protein sequence ID" value="SFL30425.1"/>
    <property type="molecule type" value="Genomic_DNA"/>
</dbReference>
<evidence type="ECO:0008006" key="3">
    <source>
        <dbReference type="Google" id="ProtNLM"/>
    </source>
</evidence>
<dbReference type="STRING" id="504800.SAMN04488085_10954"/>
<dbReference type="Gene3D" id="3.90.1710.10">
    <property type="entry name" value="Enterococcus faecalis V583 domain"/>
    <property type="match status" value="1"/>
</dbReference>
<dbReference type="AlphaFoldDB" id="A0A1I4GKB3"/>
<protein>
    <recommendedName>
        <fullName evidence="3">DUF1116 domain-containing protein</fullName>
    </recommendedName>
</protein>
<accession>A0A1I4GKB3</accession>
<evidence type="ECO:0000313" key="2">
    <source>
        <dbReference type="Proteomes" id="UP000199152"/>
    </source>
</evidence>
<evidence type="ECO:0000313" key="1">
    <source>
        <dbReference type="EMBL" id="SFL30425.1"/>
    </source>
</evidence>
<dbReference type="InParanoid" id="A0A1I4GKB3"/>
<reference evidence="1 2" key="1">
    <citation type="submission" date="2016-10" db="EMBL/GenBank/DDBJ databases">
        <authorList>
            <person name="de Groot N.N."/>
        </authorList>
    </citation>
    <scope>NUCLEOTIDE SEQUENCE [LARGE SCALE GENOMIC DNA]</scope>
    <source>
        <strain evidence="1 2">DSM 45317</strain>
    </source>
</reference>
<name>A0A1I4GKB3_9ACTN</name>
<dbReference type="Proteomes" id="UP000199152">
    <property type="component" value="Unassembled WGS sequence"/>
</dbReference>
<dbReference type="Gene3D" id="1.10.10.660">
    <property type="entry name" value="conserved protein of unknown function from Enterococcus faecalis V583"/>
    <property type="match status" value="1"/>
</dbReference>
<dbReference type="Gene3D" id="3.90.1700.10">
    <property type="entry name" value="v583 domain like"/>
    <property type="match status" value="1"/>
</dbReference>
<organism evidence="1 2">
    <name type="scientific">Geodermatophilus ruber</name>
    <dbReference type="NCBI Taxonomy" id="504800"/>
    <lineage>
        <taxon>Bacteria</taxon>
        <taxon>Bacillati</taxon>
        <taxon>Actinomycetota</taxon>
        <taxon>Actinomycetes</taxon>
        <taxon>Geodermatophilales</taxon>
        <taxon>Geodermatophilaceae</taxon>
        <taxon>Geodermatophilus</taxon>
    </lineage>
</organism>
<dbReference type="InterPro" id="IPR024033">
    <property type="entry name" value="OXTCase_su_AllG_h-dom"/>
</dbReference>
<keyword evidence="2" id="KW-1185">Reference proteome</keyword>
<dbReference type="RefSeq" id="WP_218146268.1">
    <property type="nucleotide sequence ID" value="NZ_FOSW01000009.1"/>
</dbReference>
<dbReference type="InterPro" id="IPR009499">
    <property type="entry name" value="AllG-like"/>
</dbReference>